<feature type="transmembrane region" description="Helical" evidence="1">
    <location>
        <begin position="129"/>
        <end position="149"/>
    </location>
</feature>
<dbReference type="AlphaFoldDB" id="A0A226DH84"/>
<keyword evidence="1" id="KW-0812">Transmembrane</keyword>
<reference evidence="2 3" key="1">
    <citation type="submission" date="2015-12" db="EMBL/GenBank/DDBJ databases">
        <title>The genome of Folsomia candida.</title>
        <authorList>
            <person name="Faddeeva A."/>
            <person name="Derks M.F."/>
            <person name="Anvar Y."/>
            <person name="Smit S."/>
            <person name="Van Straalen N."/>
            <person name="Roelofs D."/>
        </authorList>
    </citation>
    <scope>NUCLEOTIDE SEQUENCE [LARGE SCALE GENOMIC DNA]</scope>
    <source>
        <strain evidence="2 3">VU population</strain>
        <tissue evidence="2">Whole body</tissue>
    </source>
</reference>
<dbReference type="Proteomes" id="UP000198287">
    <property type="component" value="Unassembled WGS sequence"/>
</dbReference>
<organism evidence="2 3">
    <name type="scientific">Folsomia candida</name>
    <name type="common">Springtail</name>
    <dbReference type="NCBI Taxonomy" id="158441"/>
    <lineage>
        <taxon>Eukaryota</taxon>
        <taxon>Metazoa</taxon>
        <taxon>Ecdysozoa</taxon>
        <taxon>Arthropoda</taxon>
        <taxon>Hexapoda</taxon>
        <taxon>Collembola</taxon>
        <taxon>Entomobryomorpha</taxon>
        <taxon>Isotomoidea</taxon>
        <taxon>Isotomidae</taxon>
        <taxon>Proisotominae</taxon>
        <taxon>Folsomia</taxon>
    </lineage>
</organism>
<name>A0A226DH84_FOLCA</name>
<accession>A0A226DH84</accession>
<evidence type="ECO:0000313" key="3">
    <source>
        <dbReference type="Proteomes" id="UP000198287"/>
    </source>
</evidence>
<evidence type="ECO:0000256" key="1">
    <source>
        <dbReference type="SAM" id="Phobius"/>
    </source>
</evidence>
<feature type="transmembrane region" description="Helical" evidence="1">
    <location>
        <begin position="430"/>
        <end position="450"/>
    </location>
</feature>
<protein>
    <submittedName>
        <fullName evidence="2">Uncharacterized protein</fullName>
    </submittedName>
</protein>
<feature type="transmembrane region" description="Helical" evidence="1">
    <location>
        <begin position="186"/>
        <end position="206"/>
    </location>
</feature>
<feature type="transmembrane region" description="Helical" evidence="1">
    <location>
        <begin position="155"/>
        <end position="174"/>
    </location>
</feature>
<keyword evidence="1" id="KW-0472">Membrane</keyword>
<comment type="caution">
    <text evidence="2">The sequence shown here is derived from an EMBL/GenBank/DDBJ whole genome shotgun (WGS) entry which is preliminary data.</text>
</comment>
<sequence>MGIWKDPFEMVDGSPYESYFNHTALFDQVYTTFFLPGKIADDYEIAKLSNFDEFMGFYLLRESLLQGNWSTPNQRQSEKYDLGQNQELVYGDVRTDVIILERRSFGFLSCHGVGVHSTRLAPILSPFDYLTWTFILTSLLVTVLLLNIANHAIGAISFFFVIAVSLENSILAAYQNIMFPKTHKLSIQMIVSVYLLLLGTTLPAWYKTSFTMEMIVLPEISVPWRTMMDVRNFKFYIALESILDDLTLHNFSKQDLLELFDVRVGMELHLRTKFQGNSKILQEYRNVAKTLYDGTFINRDNNADRLIYPVSYSDPDTFVEKISTCEKVGYMDSTENLEKLVPYLNDNKKGKIFMLGESGFFSWLRGWQFFPVKGSHTFKRFKGMVSSGIYSHWEKWYEREKPVKLFRHYANWKFPKVSGTVPRLDFNSKISTAFDICGVLFLLSCVVLLLEMSVHGSEIGNVKKKFKP</sequence>
<proteinExistence type="predicted"/>
<dbReference type="EMBL" id="LNIX01000019">
    <property type="protein sequence ID" value="OXA44318.1"/>
    <property type="molecule type" value="Genomic_DNA"/>
</dbReference>
<keyword evidence="1" id="KW-1133">Transmembrane helix</keyword>
<gene>
    <name evidence="2" type="ORF">Fcan01_20534</name>
</gene>
<evidence type="ECO:0000313" key="2">
    <source>
        <dbReference type="EMBL" id="OXA44318.1"/>
    </source>
</evidence>
<keyword evidence="3" id="KW-1185">Reference proteome</keyword>